<dbReference type="InterPro" id="IPR020347">
    <property type="entry name" value="Pop8"/>
</dbReference>
<dbReference type="GO" id="GO:0005655">
    <property type="term" value="C:nucleolar ribonuclease P complex"/>
    <property type="evidence" value="ECO:0007669"/>
    <property type="project" value="InterPro"/>
</dbReference>
<feature type="region of interest" description="Disordered" evidence="1">
    <location>
        <begin position="1"/>
        <end position="46"/>
    </location>
</feature>
<protein>
    <recommendedName>
        <fullName evidence="2">F-box domain-containing protein</fullName>
    </recommendedName>
</protein>
<dbReference type="CDD" id="cd09917">
    <property type="entry name" value="F-box_SF"/>
    <property type="match status" value="1"/>
</dbReference>
<dbReference type="GO" id="GO:0008033">
    <property type="term" value="P:tRNA processing"/>
    <property type="evidence" value="ECO:0007669"/>
    <property type="project" value="InterPro"/>
</dbReference>
<dbReference type="Proteomes" id="UP000447873">
    <property type="component" value="Unassembled WGS sequence"/>
</dbReference>
<feature type="compositionally biased region" description="Basic and acidic residues" evidence="1">
    <location>
        <begin position="11"/>
        <end position="31"/>
    </location>
</feature>
<dbReference type="GO" id="GO:0034965">
    <property type="term" value="P:intronic box C/D snoRNA processing"/>
    <property type="evidence" value="ECO:0007669"/>
    <property type="project" value="TreeGrafter"/>
</dbReference>
<dbReference type="GO" id="GO:0000172">
    <property type="term" value="C:ribonuclease MRP complex"/>
    <property type="evidence" value="ECO:0007669"/>
    <property type="project" value="InterPro"/>
</dbReference>
<evidence type="ECO:0000313" key="3">
    <source>
        <dbReference type="EMBL" id="KAE9973142.1"/>
    </source>
</evidence>
<organism evidence="3 4">
    <name type="scientific">Venturia inaequalis</name>
    <name type="common">Apple scab fungus</name>
    <dbReference type="NCBI Taxonomy" id="5025"/>
    <lineage>
        <taxon>Eukaryota</taxon>
        <taxon>Fungi</taxon>
        <taxon>Dikarya</taxon>
        <taxon>Ascomycota</taxon>
        <taxon>Pezizomycotina</taxon>
        <taxon>Dothideomycetes</taxon>
        <taxon>Pleosporomycetidae</taxon>
        <taxon>Venturiales</taxon>
        <taxon>Venturiaceae</taxon>
        <taxon>Venturia</taxon>
    </lineage>
</organism>
<evidence type="ECO:0000259" key="2">
    <source>
        <dbReference type="PROSITE" id="PS50181"/>
    </source>
</evidence>
<dbReference type="PANTHER" id="PTHR28173">
    <property type="entry name" value="RIBONUCLEASES P/MRP PROTEIN SUBUNIT POP8"/>
    <property type="match status" value="1"/>
</dbReference>
<name>A0A8H3ULQ1_VENIN</name>
<gene>
    <name evidence="3" type="ORF">EG328_004595</name>
</gene>
<dbReference type="PANTHER" id="PTHR28173:SF1">
    <property type="entry name" value="RIBONUCLEASES P_MRP PROTEIN SUBUNIT POP8"/>
    <property type="match status" value="1"/>
</dbReference>
<dbReference type="InterPro" id="IPR049128">
    <property type="entry name" value="Pop8-like_dom"/>
</dbReference>
<reference evidence="3 4" key="1">
    <citation type="submission" date="2018-12" db="EMBL/GenBank/DDBJ databases">
        <title>Venturia inaequalis Genome Resource.</title>
        <authorList>
            <person name="Lichtner F.J."/>
        </authorList>
    </citation>
    <scope>NUCLEOTIDE SEQUENCE [LARGE SCALE GENOMIC DNA]</scope>
    <source>
        <strain evidence="3 4">120213</strain>
    </source>
</reference>
<evidence type="ECO:0000256" key="1">
    <source>
        <dbReference type="SAM" id="MobiDB-lite"/>
    </source>
</evidence>
<dbReference type="GO" id="GO:0000294">
    <property type="term" value="P:nuclear-transcribed mRNA catabolic process, RNase MRP-dependent"/>
    <property type="evidence" value="ECO:0007669"/>
    <property type="project" value="TreeGrafter"/>
</dbReference>
<dbReference type="GO" id="GO:0000171">
    <property type="term" value="F:ribonuclease MRP activity"/>
    <property type="evidence" value="ECO:0007669"/>
    <property type="project" value="TreeGrafter"/>
</dbReference>
<evidence type="ECO:0000313" key="4">
    <source>
        <dbReference type="Proteomes" id="UP000447873"/>
    </source>
</evidence>
<comment type="caution">
    <text evidence="3">The sequence shown here is derived from an EMBL/GenBank/DDBJ whole genome shotgun (WGS) entry which is preliminary data.</text>
</comment>
<dbReference type="AlphaFoldDB" id="A0A8H3ULQ1"/>
<feature type="domain" description="F-box" evidence="2">
    <location>
        <begin position="213"/>
        <end position="259"/>
    </location>
</feature>
<sequence>MTIPTPTAIATEDHHRQVTEETNCVEKTETRPKKRQKPNGSARYHTATLPPPRWTYFHLQLFTSSSSTSKPTADEAALDAITVRRYLSAALSRFLGQTGAATPIDILKLDQQHVWIRVPSDDATAVHEAVSSWASSQGAMGDGIGLRWIIKGRDDWLPTSSAVTSVIEQYSNSTNVLVRQYQSYMVPLEVEDAASTTINSQISLIALPPTVDLGNLGILPTEIIQDICMHLDLRSMTNMRAVNRQMSNVVAGIPQYQAIANQSLTILKGLLAVETGKMVTCGMLYNKLKNEACETCDGYGSHLYLLNYALGFIIGFQQNKESPDLTSSAGGSSDVESAAVPRSTTCTHQIGVVLHHHCQQYRIWAPCRTKNLSYSSRALQDSDRINPLPLDAPNLASLAEQRSQSWFLFDPIRAVPLGFCRDDFRRLHEMRFSMKAPARWEIRKEKHLHNGDSE</sequence>
<dbReference type="PROSITE" id="PS50181">
    <property type="entry name" value="FBOX"/>
    <property type="match status" value="1"/>
</dbReference>
<dbReference type="GO" id="GO:0004526">
    <property type="term" value="F:ribonuclease P activity"/>
    <property type="evidence" value="ECO:0007669"/>
    <property type="project" value="TreeGrafter"/>
</dbReference>
<proteinExistence type="predicted"/>
<dbReference type="Pfam" id="PF20976">
    <property type="entry name" value="Pop8"/>
    <property type="match status" value="1"/>
</dbReference>
<accession>A0A8H3ULQ1</accession>
<dbReference type="EMBL" id="WNWS01000250">
    <property type="protein sequence ID" value="KAE9973142.1"/>
    <property type="molecule type" value="Genomic_DNA"/>
</dbReference>
<dbReference type="InterPro" id="IPR001810">
    <property type="entry name" value="F-box_dom"/>
</dbReference>